<comment type="caution">
    <text evidence="1">The sequence shown here is derived from an EMBL/GenBank/DDBJ whole genome shotgun (WGS) entry which is preliminary data.</text>
</comment>
<name>A0A8S0PAI3_OLEEU</name>
<accession>A0A8S0PAI3</accession>
<protein>
    <submittedName>
        <fullName evidence="1">Uncharacterized protein</fullName>
    </submittedName>
</protein>
<dbReference type="EMBL" id="CACTIH010000027">
    <property type="protein sequence ID" value="CAA2935845.1"/>
    <property type="molecule type" value="Genomic_DNA"/>
</dbReference>
<gene>
    <name evidence="1" type="ORF">OLEA9_A023378</name>
</gene>
<dbReference type="Proteomes" id="UP000594638">
    <property type="component" value="Unassembled WGS sequence"/>
</dbReference>
<sequence length="50" mass="5340">EKIGAPPIGGAPVKPIGDATWCPCPQLETGSKVVNYNTSEYHKIFPMAIL</sequence>
<organism evidence="1 2">
    <name type="scientific">Olea europaea subsp. europaea</name>
    <dbReference type="NCBI Taxonomy" id="158383"/>
    <lineage>
        <taxon>Eukaryota</taxon>
        <taxon>Viridiplantae</taxon>
        <taxon>Streptophyta</taxon>
        <taxon>Embryophyta</taxon>
        <taxon>Tracheophyta</taxon>
        <taxon>Spermatophyta</taxon>
        <taxon>Magnoliopsida</taxon>
        <taxon>eudicotyledons</taxon>
        <taxon>Gunneridae</taxon>
        <taxon>Pentapetalae</taxon>
        <taxon>asterids</taxon>
        <taxon>lamiids</taxon>
        <taxon>Lamiales</taxon>
        <taxon>Oleaceae</taxon>
        <taxon>Oleeae</taxon>
        <taxon>Olea</taxon>
    </lineage>
</organism>
<evidence type="ECO:0000313" key="2">
    <source>
        <dbReference type="Proteomes" id="UP000594638"/>
    </source>
</evidence>
<dbReference type="AlphaFoldDB" id="A0A8S0PAI3"/>
<dbReference type="Gramene" id="OE9A023378T1">
    <property type="protein sequence ID" value="OE9A023378C1"/>
    <property type="gene ID" value="OE9A023378"/>
</dbReference>
<proteinExistence type="predicted"/>
<reference evidence="1 2" key="1">
    <citation type="submission" date="2019-12" db="EMBL/GenBank/DDBJ databases">
        <authorList>
            <person name="Alioto T."/>
            <person name="Alioto T."/>
            <person name="Gomez Garrido J."/>
        </authorList>
    </citation>
    <scope>NUCLEOTIDE SEQUENCE [LARGE SCALE GENOMIC DNA]</scope>
</reference>
<keyword evidence="2" id="KW-1185">Reference proteome</keyword>
<feature type="non-terminal residue" evidence="1">
    <location>
        <position position="1"/>
    </location>
</feature>
<evidence type="ECO:0000313" key="1">
    <source>
        <dbReference type="EMBL" id="CAA2935845.1"/>
    </source>
</evidence>